<comment type="similarity">
    <text evidence="2">Belongs to the acylphosphatase family.</text>
</comment>
<dbReference type="GO" id="GO:0003998">
    <property type="term" value="F:acylphosphatase activity"/>
    <property type="evidence" value="ECO:0007669"/>
    <property type="project" value="InterPro"/>
</dbReference>
<dbReference type="EMBL" id="JAWPEI010000003">
    <property type="protein sequence ID" value="KAK4730911.1"/>
    <property type="molecule type" value="Genomic_DNA"/>
</dbReference>
<dbReference type="Proteomes" id="UP001311915">
    <property type="component" value="Unassembled WGS sequence"/>
</dbReference>
<evidence type="ECO:0000313" key="5">
    <source>
        <dbReference type="Proteomes" id="UP001311915"/>
    </source>
</evidence>
<dbReference type="InterPro" id="IPR020456">
    <property type="entry name" value="Acylphosphatase"/>
</dbReference>
<dbReference type="AlphaFoldDB" id="A0AAV9LZ06"/>
<dbReference type="Pfam" id="PF00708">
    <property type="entry name" value="Acylphosphatase"/>
    <property type="match status" value="1"/>
</dbReference>
<evidence type="ECO:0000259" key="3">
    <source>
        <dbReference type="PROSITE" id="PS51160"/>
    </source>
</evidence>
<dbReference type="InterPro" id="IPR036046">
    <property type="entry name" value="Acylphosphatase-like_dom_sf"/>
</dbReference>
<dbReference type="PANTHER" id="PTHR47268">
    <property type="entry name" value="ACYLPHOSPHATASE"/>
    <property type="match status" value="1"/>
</dbReference>
<proteinExistence type="inferred from homology"/>
<evidence type="ECO:0000256" key="2">
    <source>
        <dbReference type="RuleBase" id="RU004168"/>
    </source>
</evidence>
<comment type="caution">
    <text evidence="4">The sequence shown here is derived from an EMBL/GenBank/DDBJ whole genome shotgun (WGS) entry which is preliminary data.</text>
</comment>
<dbReference type="PANTHER" id="PTHR47268:SF7">
    <property type="entry name" value="ACYLPHOSPHATASE"/>
    <property type="match status" value="1"/>
</dbReference>
<dbReference type="PROSITE" id="PS51160">
    <property type="entry name" value="ACYLPHOSPHATASE_3"/>
    <property type="match status" value="1"/>
</dbReference>
<accession>A0AAV9LZ06</accession>
<organism evidence="4 5">
    <name type="scientific">Solanum pinnatisectum</name>
    <name type="common">tansyleaf nightshade</name>
    <dbReference type="NCBI Taxonomy" id="50273"/>
    <lineage>
        <taxon>Eukaryota</taxon>
        <taxon>Viridiplantae</taxon>
        <taxon>Streptophyta</taxon>
        <taxon>Embryophyta</taxon>
        <taxon>Tracheophyta</taxon>
        <taxon>Spermatophyta</taxon>
        <taxon>Magnoliopsida</taxon>
        <taxon>eudicotyledons</taxon>
        <taxon>Gunneridae</taxon>
        <taxon>Pentapetalae</taxon>
        <taxon>asterids</taxon>
        <taxon>lamiids</taxon>
        <taxon>Solanales</taxon>
        <taxon>Solanaceae</taxon>
        <taxon>Solanoideae</taxon>
        <taxon>Solaneae</taxon>
        <taxon>Solanum</taxon>
    </lineage>
</organism>
<sequence>MSDLNSTSNLKTVRVVIKGRVQGVSYRGWTVDNATELGLSAMFSGSPEKVLEMERRCWVGPPAAKVTSVNVNDCDEDLAPGFECRLTV</sequence>
<protein>
    <recommendedName>
        <fullName evidence="3">Acylphosphatase-like domain-containing protein</fullName>
    </recommendedName>
</protein>
<gene>
    <name evidence="4" type="ORF">R3W88_023899</name>
</gene>
<dbReference type="Gene3D" id="3.30.70.100">
    <property type="match status" value="1"/>
</dbReference>
<name>A0AAV9LZ06_9SOLN</name>
<keyword evidence="5" id="KW-1185">Reference proteome</keyword>
<dbReference type="InterPro" id="IPR001792">
    <property type="entry name" value="Acylphosphatase-like_dom"/>
</dbReference>
<evidence type="ECO:0000313" key="4">
    <source>
        <dbReference type="EMBL" id="KAK4730911.1"/>
    </source>
</evidence>
<evidence type="ECO:0000256" key="1">
    <source>
        <dbReference type="PROSITE-ProRule" id="PRU00520"/>
    </source>
</evidence>
<reference evidence="4 5" key="1">
    <citation type="submission" date="2023-10" db="EMBL/GenBank/DDBJ databases">
        <title>Genome-Wide Identification Analysis in wild type Solanum Pinnatisectum Reveals Some Genes Defensing Phytophthora Infestans.</title>
        <authorList>
            <person name="Sun C."/>
        </authorList>
    </citation>
    <scope>NUCLEOTIDE SEQUENCE [LARGE SCALE GENOMIC DNA]</scope>
    <source>
        <strain evidence="4">LQN</strain>
        <tissue evidence="4">Leaf</tissue>
    </source>
</reference>
<dbReference type="SUPFAM" id="SSF54975">
    <property type="entry name" value="Acylphosphatase/BLUF domain-like"/>
    <property type="match status" value="1"/>
</dbReference>
<feature type="domain" description="Acylphosphatase-like" evidence="3">
    <location>
        <begin position="12"/>
        <end position="88"/>
    </location>
</feature>
<comment type="caution">
    <text evidence="1">Lacks conserved residue(s) required for the propagation of feature annotation.</text>
</comment>